<feature type="region of interest" description="Disordered" evidence="1">
    <location>
        <begin position="87"/>
        <end position="128"/>
    </location>
</feature>
<organism evidence="2 3">
    <name type="scientific">Clonostachys rhizophaga</name>
    <dbReference type="NCBI Taxonomy" id="160324"/>
    <lineage>
        <taxon>Eukaryota</taxon>
        <taxon>Fungi</taxon>
        <taxon>Dikarya</taxon>
        <taxon>Ascomycota</taxon>
        <taxon>Pezizomycotina</taxon>
        <taxon>Sordariomycetes</taxon>
        <taxon>Hypocreomycetidae</taxon>
        <taxon>Hypocreales</taxon>
        <taxon>Bionectriaceae</taxon>
        <taxon>Clonostachys</taxon>
    </lineage>
</organism>
<sequence length="128" mass="13564">MAQEQQGAAFELMSGSDVMRMTVFGEVDIHAGGIRLPPGIRARQAEGDGDDVGIEYGGGRARQEANNFPLPAVRAPAVEAADQALFRPEPPNERGVASEAWPAGVESREHSTATSNIPQKIRGGPNPF</sequence>
<comment type="caution">
    <text evidence="2">The sequence shown here is derived from an EMBL/GenBank/DDBJ whole genome shotgun (WGS) entry which is preliminary data.</text>
</comment>
<dbReference type="Proteomes" id="UP000696573">
    <property type="component" value="Unassembled WGS sequence"/>
</dbReference>
<gene>
    <name evidence="2" type="ORF">CRHIZ90672A_00009799</name>
</gene>
<dbReference type="AlphaFoldDB" id="A0A9N9VXE1"/>
<keyword evidence="3" id="KW-1185">Reference proteome</keyword>
<feature type="region of interest" description="Disordered" evidence="1">
    <location>
        <begin position="39"/>
        <end position="58"/>
    </location>
</feature>
<dbReference type="OrthoDB" id="10425226at2759"/>
<name>A0A9N9VXE1_9HYPO</name>
<protein>
    <submittedName>
        <fullName evidence="2">Uncharacterized protein</fullName>
    </submittedName>
</protein>
<reference evidence="2" key="1">
    <citation type="submission" date="2021-10" db="EMBL/GenBank/DDBJ databases">
        <authorList>
            <person name="Piombo E."/>
        </authorList>
    </citation>
    <scope>NUCLEOTIDE SEQUENCE</scope>
</reference>
<evidence type="ECO:0000313" key="3">
    <source>
        <dbReference type="Proteomes" id="UP000696573"/>
    </source>
</evidence>
<accession>A0A9N9VXE1</accession>
<dbReference type="EMBL" id="CABFNQ020000741">
    <property type="protein sequence ID" value="CAH0031284.1"/>
    <property type="molecule type" value="Genomic_DNA"/>
</dbReference>
<evidence type="ECO:0000256" key="1">
    <source>
        <dbReference type="SAM" id="MobiDB-lite"/>
    </source>
</evidence>
<proteinExistence type="predicted"/>
<evidence type="ECO:0000313" key="2">
    <source>
        <dbReference type="EMBL" id="CAH0031284.1"/>
    </source>
</evidence>